<dbReference type="InterPro" id="IPR029052">
    <property type="entry name" value="Metallo-depent_PP-like"/>
</dbReference>
<dbReference type="InterPro" id="IPR011152">
    <property type="entry name" value="Pesterase_MJ0912"/>
</dbReference>
<dbReference type="InterPro" id="IPR000979">
    <property type="entry name" value="Phosphodiesterase_MJ0936/Vps29"/>
</dbReference>
<organism evidence="2">
    <name type="scientific">marine sediment metagenome</name>
    <dbReference type="NCBI Taxonomy" id="412755"/>
    <lineage>
        <taxon>unclassified sequences</taxon>
        <taxon>metagenomes</taxon>
        <taxon>ecological metagenomes</taxon>
    </lineage>
</organism>
<evidence type="ECO:0000259" key="1">
    <source>
        <dbReference type="Pfam" id="PF12850"/>
    </source>
</evidence>
<protein>
    <recommendedName>
        <fullName evidence="1">Calcineurin-like phosphoesterase domain-containing protein</fullName>
    </recommendedName>
</protein>
<dbReference type="NCBIfam" id="TIGR00040">
    <property type="entry name" value="yfcE"/>
    <property type="match status" value="1"/>
</dbReference>
<dbReference type="InterPro" id="IPR024654">
    <property type="entry name" value="Calcineurin-like_PHP_lpxH"/>
</dbReference>
<dbReference type="PIRSF" id="PIRSF000883">
    <property type="entry name" value="Pesterase_MJ0912"/>
    <property type="match status" value="1"/>
</dbReference>
<dbReference type="Pfam" id="PF12850">
    <property type="entry name" value="Metallophos_2"/>
    <property type="match status" value="1"/>
</dbReference>
<dbReference type="PANTHER" id="PTHR42850">
    <property type="entry name" value="METALLOPHOSPHOESTERASE"/>
    <property type="match status" value="1"/>
</dbReference>
<comment type="caution">
    <text evidence="2">The sequence shown here is derived from an EMBL/GenBank/DDBJ whole genome shotgun (WGS) entry which is preliminary data.</text>
</comment>
<dbReference type="GO" id="GO:0016791">
    <property type="term" value="F:phosphatase activity"/>
    <property type="evidence" value="ECO:0007669"/>
    <property type="project" value="TreeGrafter"/>
</dbReference>
<proteinExistence type="predicted"/>
<dbReference type="Gene3D" id="3.60.21.10">
    <property type="match status" value="1"/>
</dbReference>
<dbReference type="EMBL" id="LAZR01004323">
    <property type="protein sequence ID" value="KKN09647.1"/>
    <property type="molecule type" value="Genomic_DNA"/>
</dbReference>
<feature type="domain" description="Calcineurin-like phosphoesterase" evidence="1">
    <location>
        <begin position="6"/>
        <end position="202"/>
    </location>
</feature>
<evidence type="ECO:0000313" key="2">
    <source>
        <dbReference type="EMBL" id="KKN09647.1"/>
    </source>
</evidence>
<dbReference type="GO" id="GO:0005737">
    <property type="term" value="C:cytoplasm"/>
    <property type="evidence" value="ECO:0007669"/>
    <property type="project" value="TreeGrafter"/>
</dbReference>
<dbReference type="AlphaFoldDB" id="A0A0F9NCF8"/>
<dbReference type="SUPFAM" id="SSF56300">
    <property type="entry name" value="Metallo-dependent phosphatases"/>
    <property type="match status" value="1"/>
</dbReference>
<dbReference type="PANTHER" id="PTHR42850:SF2">
    <property type="entry name" value="BLL5683 PROTEIN"/>
    <property type="match status" value="1"/>
</dbReference>
<gene>
    <name evidence="2" type="ORF">LCGC14_1044520</name>
</gene>
<accession>A0A0F9NCF8</accession>
<dbReference type="InterPro" id="IPR050126">
    <property type="entry name" value="Ap4A_hydrolase"/>
</dbReference>
<name>A0A0F9NCF8_9ZZZZ</name>
<reference evidence="2" key="1">
    <citation type="journal article" date="2015" name="Nature">
        <title>Complex archaea that bridge the gap between prokaryotes and eukaryotes.</title>
        <authorList>
            <person name="Spang A."/>
            <person name="Saw J.H."/>
            <person name="Jorgensen S.L."/>
            <person name="Zaremba-Niedzwiedzka K."/>
            <person name="Martijn J."/>
            <person name="Lind A.E."/>
            <person name="van Eijk R."/>
            <person name="Schleper C."/>
            <person name="Guy L."/>
            <person name="Ettema T.J."/>
        </authorList>
    </citation>
    <scope>NUCLEOTIDE SEQUENCE</scope>
</reference>
<sequence length="242" mass="27973">MEDYTKIAIISDIHANKYALNRFLQYNDDEFNADVILNLGDAVSIGPHPKEVVQLILSNDRFMNIAGNNELIALGQRKNEWHRGTGVHREWVANQLGKELLDKIDKLPTFQNLTIQNKKILMIHSHFYDIPGRTIQDNILLYQGKSMEEFINDYPTDVDIVLVGHSHEQLYLGTKQKIIINPGSISITWKPEISFCTLELDNIKMNLNFKNIAYDASGLLKDYEERKVAGREFLVKYFYPFL</sequence>